<sequence>MELIPEKMLKTICCSCETGCNSLKCGCRKHGLKCTNLCSNCHGSEQCANMEKKSTRKLMIHSDEEPMQTENNVGDEDDDGLEDVEDVLESERPAESNDQEIPSKRQKLMNK</sequence>
<evidence type="ECO:0000313" key="2">
    <source>
        <dbReference type="EMBL" id="CAG4946255.1"/>
    </source>
</evidence>
<evidence type="ECO:0000256" key="1">
    <source>
        <dbReference type="SAM" id="MobiDB-lite"/>
    </source>
</evidence>
<feature type="compositionally biased region" description="Acidic residues" evidence="1">
    <location>
        <begin position="73"/>
        <end position="88"/>
    </location>
</feature>
<evidence type="ECO:0000313" key="3">
    <source>
        <dbReference type="Proteomes" id="UP000691718"/>
    </source>
</evidence>
<dbReference type="OrthoDB" id="7046085at2759"/>
<keyword evidence="3" id="KW-1185">Reference proteome</keyword>
<name>A0A8S3W7Y4_PARAO</name>
<dbReference type="AlphaFoldDB" id="A0A8S3W7Y4"/>
<comment type="caution">
    <text evidence="2">The sequence shown here is derived from an EMBL/GenBank/DDBJ whole genome shotgun (WGS) entry which is preliminary data.</text>
</comment>
<gene>
    <name evidence="2" type="ORF">PAPOLLO_LOCUS3259</name>
</gene>
<organism evidence="2 3">
    <name type="scientific">Parnassius apollo</name>
    <name type="common">Apollo butterfly</name>
    <name type="synonym">Papilio apollo</name>
    <dbReference type="NCBI Taxonomy" id="110799"/>
    <lineage>
        <taxon>Eukaryota</taxon>
        <taxon>Metazoa</taxon>
        <taxon>Ecdysozoa</taxon>
        <taxon>Arthropoda</taxon>
        <taxon>Hexapoda</taxon>
        <taxon>Insecta</taxon>
        <taxon>Pterygota</taxon>
        <taxon>Neoptera</taxon>
        <taxon>Endopterygota</taxon>
        <taxon>Lepidoptera</taxon>
        <taxon>Glossata</taxon>
        <taxon>Ditrysia</taxon>
        <taxon>Papilionoidea</taxon>
        <taxon>Papilionidae</taxon>
        <taxon>Parnassiinae</taxon>
        <taxon>Parnassini</taxon>
        <taxon>Parnassius</taxon>
        <taxon>Parnassius</taxon>
    </lineage>
</organism>
<accession>A0A8S3W7Y4</accession>
<protein>
    <submittedName>
        <fullName evidence="2">(apollo) hypothetical protein</fullName>
    </submittedName>
</protein>
<dbReference type="Proteomes" id="UP000691718">
    <property type="component" value="Unassembled WGS sequence"/>
</dbReference>
<feature type="region of interest" description="Disordered" evidence="1">
    <location>
        <begin position="58"/>
        <end position="111"/>
    </location>
</feature>
<reference evidence="2" key="1">
    <citation type="submission" date="2021-04" db="EMBL/GenBank/DDBJ databases">
        <authorList>
            <person name="Tunstrom K."/>
        </authorList>
    </citation>
    <scope>NUCLEOTIDE SEQUENCE</scope>
</reference>
<proteinExistence type="predicted"/>
<dbReference type="EMBL" id="CAJQZP010000212">
    <property type="protein sequence ID" value="CAG4946255.1"/>
    <property type="molecule type" value="Genomic_DNA"/>
</dbReference>